<dbReference type="SUPFAM" id="SSF51182">
    <property type="entry name" value="RmlC-like cupins"/>
    <property type="match status" value="1"/>
</dbReference>
<feature type="binding site" evidence="3">
    <location>
        <position position="378"/>
    </location>
    <ligand>
        <name>Mn(2+)</name>
        <dbReference type="ChEBI" id="CHEBI:29035"/>
        <label>2</label>
    </ligand>
</feature>
<feature type="binding site" evidence="3">
    <location>
        <position position="376"/>
    </location>
    <ligand>
        <name>Mn(2+)</name>
        <dbReference type="ChEBI" id="CHEBI:29035"/>
        <label>2</label>
    </ligand>
</feature>
<feature type="binding site" evidence="3">
    <location>
        <position position="179"/>
    </location>
    <ligand>
        <name>Mn(2+)</name>
        <dbReference type="ChEBI" id="CHEBI:29035"/>
        <label>1</label>
    </ligand>
</feature>
<dbReference type="InterPro" id="IPR006045">
    <property type="entry name" value="Cupin_1"/>
</dbReference>
<keyword evidence="1 3" id="KW-0479">Metal-binding</keyword>
<dbReference type="InterPro" id="IPR014710">
    <property type="entry name" value="RmlC-like_jellyroll"/>
</dbReference>
<dbReference type="InterPro" id="IPR017774">
    <property type="entry name" value="Bicupin_oxalate_deCO2ase/Oxase"/>
</dbReference>
<keyword evidence="3" id="KW-0464">Manganese</keyword>
<comment type="caution">
    <text evidence="6">The sequence shown here is derived from an EMBL/GenBank/DDBJ whole genome shotgun (WGS) entry which is preliminary data.</text>
</comment>
<dbReference type="Proteomes" id="UP000186955">
    <property type="component" value="Unassembled WGS sequence"/>
</dbReference>
<feature type="binding site" evidence="3">
    <location>
        <position position="183"/>
    </location>
    <ligand>
        <name>Mn(2+)</name>
        <dbReference type="ChEBI" id="CHEBI:29035"/>
        <label>1</label>
    </ligand>
</feature>
<feature type="binding site" evidence="3">
    <location>
        <position position="383"/>
    </location>
    <ligand>
        <name>Mn(2+)</name>
        <dbReference type="ChEBI" id="CHEBI:29035"/>
        <label>2</label>
    </ligand>
</feature>
<dbReference type="PANTHER" id="PTHR35848">
    <property type="entry name" value="OXALATE-BINDING PROTEIN"/>
    <property type="match status" value="1"/>
</dbReference>
<dbReference type="Pfam" id="PF00190">
    <property type="entry name" value="Cupin_1"/>
    <property type="match status" value="2"/>
</dbReference>
<feature type="domain" description="Cupin type-1" evidence="5">
    <location>
        <begin position="331"/>
        <end position="472"/>
    </location>
</feature>
<keyword evidence="7" id="KW-1185">Reference proteome</keyword>
<evidence type="ECO:0000313" key="6">
    <source>
        <dbReference type="EMBL" id="OKP07358.1"/>
    </source>
</evidence>
<feature type="binding site" evidence="3">
    <location>
        <position position="422"/>
    </location>
    <ligand>
        <name>Mn(2+)</name>
        <dbReference type="ChEBI" id="CHEBI:29035"/>
        <label>2</label>
    </ligand>
</feature>
<proteinExistence type="predicted"/>
<dbReference type="PANTHER" id="PTHR35848:SF9">
    <property type="entry name" value="SLL1358 PROTEIN"/>
    <property type="match status" value="1"/>
</dbReference>
<feature type="binding site" evidence="3">
    <location>
        <position position="177"/>
    </location>
    <ligand>
        <name>Mn(2+)</name>
        <dbReference type="ChEBI" id="CHEBI:29035"/>
        <label>1</label>
    </ligand>
</feature>
<feature type="signal peptide" evidence="4">
    <location>
        <begin position="1"/>
        <end position="22"/>
    </location>
</feature>
<dbReference type="EMBL" id="MNBE01000582">
    <property type="protein sequence ID" value="OKP07358.1"/>
    <property type="molecule type" value="Genomic_DNA"/>
</dbReference>
<evidence type="ECO:0000259" key="5">
    <source>
        <dbReference type="SMART" id="SM00835"/>
    </source>
</evidence>
<keyword evidence="4" id="KW-0732">Signal</keyword>
<evidence type="ECO:0000256" key="3">
    <source>
        <dbReference type="PIRSR" id="PIRSR617774-2"/>
    </source>
</evidence>
<feature type="chain" id="PRO_5012705279" evidence="4">
    <location>
        <begin position="23"/>
        <end position="488"/>
    </location>
</feature>
<evidence type="ECO:0000256" key="1">
    <source>
        <dbReference type="ARBA" id="ARBA00022723"/>
    </source>
</evidence>
<evidence type="ECO:0000313" key="7">
    <source>
        <dbReference type="Proteomes" id="UP000186955"/>
    </source>
</evidence>
<dbReference type="GO" id="GO:0033609">
    <property type="term" value="P:oxalate metabolic process"/>
    <property type="evidence" value="ECO:0007669"/>
    <property type="project" value="InterPro"/>
</dbReference>
<dbReference type="STRING" id="1316194.A0A1Q5U4F1"/>
<evidence type="ECO:0000256" key="2">
    <source>
        <dbReference type="PIRSR" id="PIRSR617774-1"/>
    </source>
</evidence>
<organism evidence="6 7">
    <name type="scientific">Penicillium subrubescens</name>
    <dbReference type="NCBI Taxonomy" id="1316194"/>
    <lineage>
        <taxon>Eukaryota</taxon>
        <taxon>Fungi</taxon>
        <taxon>Dikarya</taxon>
        <taxon>Ascomycota</taxon>
        <taxon>Pezizomycotina</taxon>
        <taxon>Eurotiomycetes</taxon>
        <taxon>Eurotiomycetidae</taxon>
        <taxon>Eurotiales</taxon>
        <taxon>Aspergillaceae</taxon>
        <taxon>Penicillium</taxon>
    </lineage>
</organism>
<evidence type="ECO:0000256" key="4">
    <source>
        <dbReference type="SAM" id="SignalP"/>
    </source>
</evidence>
<dbReference type="Gene3D" id="2.60.120.10">
    <property type="entry name" value="Jelly Rolls"/>
    <property type="match status" value="2"/>
</dbReference>
<feature type="binding site" evidence="3">
    <location>
        <position position="222"/>
    </location>
    <ligand>
        <name>Mn(2+)</name>
        <dbReference type="ChEBI" id="CHEBI:29035"/>
        <label>1</label>
    </ligand>
</feature>
<comment type="cofactor">
    <cofactor evidence="3">
        <name>Mn(2+)</name>
        <dbReference type="ChEBI" id="CHEBI:29035"/>
    </cofactor>
    <text evidence="3">Binds 2 manganese ions per subunit.</text>
</comment>
<sequence>MKPRVLSRAVYLLPALLSLVNAAPARRDTSSGSNPGLRGSEALVGYSATEQVASGSKPDIKYTLLPGQKEDPKIGSYLDFENVENPQPIRGTTGSDDPGPRNYYYDRINRDKLAPPGTDHGATINAQWPMGKLIDLMTLGIDNAGWARQENTVVMPDATEMAGVDMRLEPAAYRELHWHVASEWSLILNGSCRIQAINENGETFIDDLQAGDVWFFPPGIPHSIQALDDGVEFLLVFDQGDFSEDNTFLATEVFLHSPVSEMSSKSEMNSSSLSKQKEVLAKNLGVSVSAFDDIPDDELYIFKGTPAPKDIEEQNVTTSAGLVPRSESYSYHFSEQPAHEVAGGSVKIVDPLTFPAASNFSAAVVTVNPGGMREIHWHPTSDEWTFFIKGQGRATLFTAPNAATTFDYRAGDVGYFPKSNSHYIENTGDEELMFLEVLQAPQFTDMALGQWIASTPKQIVKDTLNLSDSTLSQLKTEKQYVVAGTTGN</sequence>
<dbReference type="SMART" id="SM00835">
    <property type="entry name" value="Cupin_1"/>
    <property type="match status" value="2"/>
</dbReference>
<name>A0A1Q5U4F1_9EURO</name>
<dbReference type="AlphaFoldDB" id="A0A1Q5U4F1"/>
<dbReference type="NCBIfam" id="TIGR03404">
    <property type="entry name" value="bicupin_oxalic"/>
    <property type="match status" value="1"/>
</dbReference>
<feature type="active site" description="Proton donor" evidence="2">
    <location>
        <position position="436"/>
    </location>
</feature>
<dbReference type="InterPro" id="IPR051610">
    <property type="entry name" value="GPI/OXD"/>
</dbReference>
<dbReference type="CDD" id="cd20305">
    <property type="entry name" value="cupin_OxDC_C"/>
    <property type="match status" value="1"/>
</dbReference>
<accession>A0A1Q5U4F1</accession>
<dbReference type="InterPro" id="IPR011051">
    <property type="entry name" value="RmlC_Cupin_sf"/>
</dbReference>
<gene>
    <name evidence="6" type="ORF">PENSUB_5947</name>
</gene>
<reference evidence="6 7" key="1">
    <citation type="submission" date="2016-10" db="EMBL/GenBank/DDBJ databases">
        <title>Genome sequence of the ascomycete fungus Penicillium subrubescens.</title>
        <authorList>
            <person name="De Vries R.P."/>
            <person name="Peng M."/>
            <person name="Dilokpimol A."/>
            <person name="Hilden K."/>
            <person name="Makela M.R."/>
            <person name="Grigoriev I."/>
            <person name="Riley R."/>
            <person name="Granchi Z."/>
        </authorList>
    </citation>
    <scope>NUCLEOTIDE SEQUENCE [LARGE SCALE GENOMIC DNA]</scope>
    <source>
        <strain evidence="6 7">CBS 132785</strain>
    </source>
</reference>
<protein>
    <submittedName>
        <fullName evidence="6">Oxalate decarboxylase OxdD</fullName>
    </submittedName>
</protein>
<feature type="domain" description="Cupin type-1" evidence="5">
    <location>
        <begin position="139"/>
        <end position="292"/>
    </location>
</feature>
<dbReference type="GO" id="GO:0046872">
    <property type="term" value="F:metal ion binding"/>
    <property type="evidence" value="ECO:0007669"/>
    <property type="project" value="UniProtKB-KW"/>
</dbReference>